<dbReference type="Gene3D" id="3.40.630.30">
    <property type="match status" value="1"/>
</dbReference>
<proteinExistence type="predicted"/>
<dbReference type="RefSeq" id="WP_310093782.1">
    <property type="nucleotide sequence ID" value="NZ_JAVDUU010000002.1"/>
</dbReference>
<organism evidence="2 3">
    <name type="scientific">Mucilaginibacter pocheonensis</name>
    <dbReference type="NCBI Taxonomy" id="398050"/>
    <lineage>
        <taxon>Bacteria</taxon>
        <taxon>Pseudomonadati</taxon>
        <taxon>Bacteroidota</taxon>
        <taxon>Sphingobacteriia</taxon>
        <taxon>Sphingobacteriales</taxon>
        <taxon>Sphingobacteriaceae</taxon>
        <taxon>Mucilaginibacter</taxon>
    </lineage>
</organism>
<dbReference type="SUPFAM" id="SSF55729">
    <property type="entry name" value="Acyl-CoA N-acyltransferases (Nat)"/>
    <property type="match status" value="1"/>
</dbReference>
<dbReference type="PROSITE" id="PS51186">
    <property type="entry name" value="GNAT"/>
    <property type="match status" value="1"/>
</dbReference>
<dbReference type="Proteomes" id="UP001247620">
    <property type="component" value="Unassembled WGS sequence"/>
</dbReference>
<keyword evidence="3" id="KW-1185">Reference proteome</keyword>
<accession>A0ABU1T8R6</accession>
<feature type="domain" description="N-acetyltransferase" evidence="1">
    <location>
        <begin position="16"/>
        <end position="166"/>
    </location>
</feature>
<sequence>MELQGSGFTLRGWLHGDEKSLQKHADNPRVSAFLMDRFPYPYTLQDAIAWVNFIQNRQPLTNFAIVIDDEACGGIAIDLMINANSKTGEIGYWLAEPYWGRGIATEAVNLITAYAFKYLAIIRIEAGVFSKNTASMRVLEKAGYVKEGIMRNALIKNGEVMDKHMYAILKPEHG</sequence>
<protein>
    <submittedName>
        <fullName evidence="2">RimJ/RimL family protein N-acetyltransferase</fullName>
    </submittedName>
</protein>
<evidence type="ECO:0000259" key="1">
    <source>
        <dbReference type="PROSITE" id="PS51186"/>
    </source>
</evidence>
<dbReference type="PANTHER" id="PTHR43328">
    <property type="entry name" value="ACETYLTRANSFERASE-RELATED"/>
    <property type="match status" value="1"/>
</dbReference>
<dbReference type="InterPro" id="IPR016181">
    <property type="entry name" value="Acyl_CoA_acyltransferase"/>
</dbReference>
<evidence type="ECO:0000313" key="3">
    <source>
        <dbReference type="Proteomes" id="UP001247620"/>
    </source>
</evidence>
<reference evidence="2 3" key="1">
    <citation type="submission" date="2023-07" db="EMBL/GenBank/DDBJ databases">
        <title>Sorghum-associated microbial communities from plants grown in Nebraska, USA.</title>
        <authorList>
            <person name="Schachtman D."/>
        </authorList>
    </citation>
    <scope>NUCLEOTIDE SEQUENCE [LARGE SCALE GENOMIC DNA]</scope>
    <source>
        <strain evidence="2 3">3262</strain>
    </source>
</reference>
<gene>
    <name evidence="2" type="ORF">J2W55_001546</name>
</gene>
<dbReference type="PANTHER" id="PTHR43328:SF1">
    <property type="entry name" value="N-ACETYLTRANSFERASE DOMAIN-CONTAINING PROTEIN"/>
    <property type="match status" value="1"/>
</dbReference>
<dbReference type="InterPro" id="IPR000182">
    <property type="entry name" value="GNAT_dom"/>
</dbReference>
<evidence type="ECO:0000313" key="2">
    <source>
        <dbReference type="EMBL" id="MDR6941704.1"/>
    </source>
</evidence>
<dbReference type="EMBL" id="JAVDUU010000002">
    <property type="protein sequence ID" value="MDR6941704.1"/>
    <property type="molecule type" value="Genomic_DNA"/>
</dbReference>
<dbReference type="Pfam" id="PF13302">
    <property type="entry name" value="Acetyltransf_3"/>
    <property type="match status" value="1"/>
</dbReference>
<comment type="caution">
    <text evidence="2">The sequence shown here is derived from an EMBL/GenBank/DDBJ whole genome shotgun (WGS) entry which is preliminary data.</text>
</comment>
<name>A0ABU1T8R6_9SPHI</name>